<feature type="transmembrane region" description="Helical" evidence="1">
    <location>
        <begin position="197"/>
        <end position="217"/>
    </location>
</feature>
<keyword evidence="1" id="KW-0812">Transmembrane</keyword>
<feature type="transmembrane region" description="Helical" evidence="1">
    <location>
        <begin position="45"/>
        <end position="70"/>
    </location>
</feature>
<keyword evidence="3" id="KW-1185">Reference proteome</keyword>
<dbReference type="RefSeq" id="WP_078591219.1">
    <property type="nucleotide sequence ID" value="NZ_LOJT01000296.1"/>
</dbReference>
<gene>
    <name evidence="2" type="ORF">Xant_13120</name>
</gene>
<feature type="transmembrane region" description="Helical" evidence="1">
    <location>
        <begin position="7"/>
        <end position="25"/>
    </location>
</feature>
<accession>A0ABX3LUI3</accession>
<feature type="transmembrane region" description="Helical" evidence="1">
    <location>
        <begin position="229"/>
        <end position="254"/>
    </location>
</feature>
<dbReference type="Proteomes" id="UP000190018">
    <property type="component" value="Unassembled WGS sequence"/>
</dbReference>
<name>A0ABX3LUI3_9XANT</name>
<keyword evidence="1" id="KW-1133">Transmembrane helix</keyword>
<feature type="transmembrane region" description="Helical" evidence="1">
    <location>
        <begin position="274"/>
        <end position="296"/>
    </location>
</feature>
<evidence type="ECO:0000313" key="3">
    <source>
        <dbReference type="Proteomes" id="UP000190018"/>
    </source>
</evidence>
<feature type="transmembrane region" description="Helical" evidence="1">
    <location>
        <begin position="119"/>
        <end position="140"/>
    </location>
</feature>
<comment type="caution">
    <text evidence="2">The sequence shown here is derived from an EMBL/GenBank/DDBJ whole genome shotgun (WGS) entry which is preliminary data.</text>
</comment>
<sequence length="315" mass="33632">MRVDRRLVLRVAGALLSITSVAWIVKRFVEQGALARMLGKDQERLALTAGSGALTYAGAVALLALAWLLVQRSACASALPVRPLLRVYCISQFAKYLPGNVGHYVGRHVWCRRHGIGHAALLAAAVSEAAILIFAAMAWSAPLLGAEALQQWWSYSPGACWLWVAQACVLLAVWLMLRWLPLSLEGVGSLRRMWDQIVVSMLPLHLLFFAMLGASLYGPAMVMGAPADIILVLPAAAAISWLAGFLVVGAPAGIGVREVVFAAVLAGRMPEADLLALAAVMRVITFGGDFAAFAVATMLRAGSEPEATHRTTAKR</sequence>
<protein>
    <submittedName>
        <fullName evidence="2">Uncharacterized protein</fullName>
    </submittedName>
</protein>
<evidence type="ECO:0000256" key="1">
    <source>
        <dbReference type="SAM" id="Phobius"/>
    </source>
</evidence>
<organism evidence="2 3">
    <name type="scientific">Xanthomonas cissicola</name>
    <dbReference type="NCBI Taxonomy" id="86186"/>
    <lineage>
        <taxon>Bacteria</taxon>
        <taxon>Pseudomonadati</taxon>
        <taxon>Pseudomonadota</taxon>
        <taxon>Gammaproteobacteria</taxon>
        <taxon>Lysobacterales</taxon>
        <taxon>Lysobacteraceae</taxon>
        <taxon>Xanthomonas</taxon>
    </lineage>
</organism>
<dbReference type="EMBL" id="LOJT01000296">
    <property type="protein sequence ID" value="OOW58628.1"/>
    <property type="molecule type" value="Genomic_DNA"/>
</dbReference>
<proteinExistence type="predicted"/>
<evidence type="ECO:0000313" key="2">
    <source>
        <dbReference type="EMBL" id="OOW58628.1"/>
    </source>
</evidence>
<feature type="transmembrane region" description="Helical" evidence="1">
    <location>
        <begin position="152"/>
        <end position="177"/>
    </location>
</feature>
<reference evidence="2 3" key="1">
    <citation type="submission" date="2015-12" db="EMBL/GenBank/DDBJ databases">
        <authorList>
            <person name="Bansal K."/>
            <person name="Midha S."/>
            <person name="Patil P.B."/>
        </authorList>
    </citation>
    <scope>NUCLEOTIDE SEQUENCE [LARGE SCALE GENOMIC DNA]</scope>
    <source>
        <strain evidence="2 3">LMG21719</strain>
    </source>
</reference>
<keyword evidence="1" id="KW-0472">Membrane</keyword>